<dbReference type="SUPFAM" id="SSF47781">
    <property type="entry name" value="RuvA domain 2-like"/>
    <property type="match status" value="1"/>
</dbReference>
<feature type="signal peptide" evidence="1">
    <location>
        <begin position="1"/>
        <end position="20"/>
    </location>
</feature>
<evidence type="ECO:0000313" key="3">
    <source>
        <dbReference type="Proteomes" id="UP000384372"/>
    </source>
</evidence>
<organism evidence="2 3">
    <name type="scientific">Segatella copri</name>
    <dbReference type="NCBI Taxonomy" id="165179"/>
    <lineage>
        <taxon>Bacteria</taxon>
        <taxon>Pseudomonadati</taxon>
        <taxon>Bacteroidota</taxon>
        <taxon>Bacteroidia</taxon>
        <taxon>Bacteroidales</taxon>
        <taxon>Prevotellaceae</taxon>
        <taxon>Segatella</taxon>
    </lineage>
</organism>
<gene>
    <name evidence="2" type="ORF">F7D20_03460</name>
</gene>
<dbReference type="EMBL" id="VZAD01000034">
    <property type="protein sequence ID" value="MQP11037.1"/>
    <property type="molecule type" value="Genomic_DNA"/>
</dbReference>
<sequence length="659" mass="74447">MTKRTIWLLFVCLMPVMVLAQKEITAATPWQQYLDQLSDVEDFEDQSWEEYEDVLNELAEHPININTATTEDLQRLPFLTAQQIEDIEAYIYRYGAMKSLGELAMINGMSWAQRQLLTCFVYVGEVKTRSFPSLRQIAKYGKHELMGMVKVPLYERKGDADGSYMGSRYKHWLRYQFRYSDKVKMGFTGSKDAGEPFMSKGNGAGYDFYSFYLQIRGWGRLKNLTLGRYRLHEGMGLILNNDFSFGKLSTLSALGRNSNVIRAHSSRYAANYLQGAAATVTVVRGLDVTGFVSYRKIDATLKDGGIQTILTSGLHRTASEMAKKDVASAFLAGGNVSYRRGALHVGATGFYNSFSLPLTPNRKLLYKRFAPVGSAFWNASVDYSYVSPRLVVQGETATGSCGVVATVNAVSYVFSNRFSLVALQRFYPYRYYSLYARSFADGTSVQDESGVYLGGSWTPTDSWNVTAYTDVAYFAWPKFGTTGSTHSWDNLLSITFRPSGSTLLGARYRYRDKQNNQTQRGRLYATYGGRSWSCKTQCDMSYVREPEAASRGWMASQQAAYRWRWLRLTCMAGYFSTDDYAARIYASEPTLLYGTHFGSFFGRGMRLVLTTRADVGSHLVALCKVGSTKYFDRDCISSGLQQIDDSSQTDIEIQVKWRW</sequence>
<dbReference type="OrthoDB" id="9766750at2"/>
<evidence type="ECO:0000256" key="1">
    <source>
        <dbReference type="SAM" id="SignalP"/>
    </source>
</evidence>
<dbReference type="InterPro" id="IPR010994">
    <property type="entry name" value="RuvA_2-like"/>
</dbReference>
<dbReference type="RefSeq" id="WP_158462860.1">
    <property type="nucleotide sequence ID" value="NZ_VZAD01000034.1"/>
</dbReference>
<comment type="caution">
    <text evidence="2">The sequence shown here is derived from an EMBL/GenBank/DDBJ whole genome shotgun (WGS) entry which is preliminary data.</text>
</comment>
<keyword evidence="1" id="KW-0732">Signal</keyword>
<feature type="chain" id="PRO_5025566883" evidence="1">
    <location>
        <begin position="21"/>
        <end position="659"/>
    </location>
</feature>
<keyword evidence="3" id="KW-1185">Reference proteome</keyword>
<name>A0A6A7W971_9BACT</name>
<accession>A0A6A7W971</accession>
<dbReference type="AlphaFoldDB" id="A0A6A7W971"/>
<evidence type="ECO:0000313" key="2">
    <source>
        <dbReference type="EMBL" id="MQP11037.1"/>
    </source>
</evidence>
<proteinExistence type="predicted"/>
<protein>
    <submittedName>
        <fullName evidence="2">Helix-hairpin-helix domain-containing protein</fullName>
    </submittedName>
</protein>
<dbReference type="Proteomes" id="UP000384372">
    <property type="component" value="Unassembled WGS sequence"/>
</dbReference>
<reference evidence="2 3" key="1">
    <citation type="submission" date="2019-09" db="EMBL/GenBank/DDBJ databases">
        <title>Distinct polysaccharide growth profiles of human intestinal Prevotella copri isolates.</title>
        <authorList>
            <person name="Fehlner-Peach H."/>
            <person name="Magnabosco C."/>
            <person name="Raghavan V."/>
            <person name="Scher J.U."/>
            <person name="Tett A."/>
            <person name="Cox L.M."/>
            <person name="Gottsegen C."/>
            <person name="Watters A."/>
            <person name="Wiltshire- Gordon J.D."/>
            <person name="Segata N."/>
            <person name="Bonneau R."/>
            <person name="Littman D.R."/>
        </authorList>
    </citation>
    <scope>NUCLEOTIDE SEQUENCE [LARGE SCALE GENOMIC DNA]</scope>
    <source>
        <strain evidence="3">iAQ1173</strain>
    </source>
</reference>